<accession>D5C5I0</accession>
<sequence length="283" mass="30020">MLPPSSLVATRQSRGFTLFNYAQPSSGLPLKAGEQRAVTTTFFAALLPFCLDGSIPQDLGLQAGATDSLPAAMFSPRGLKVPASLAEDLAQASPPTQATEHWPLLREHTWYLDLPHRALLLDESHQIRAVFTQPTPLQEGAVAAVAVITAPGSDRMLGRYAWMLTSEELPYGQADIPLDRAEVRCAVSDFIQLVLLYRATLEQEPVEFCPGSIRARSANARKPRRATRLIVCSGSPSSGRQPIILAVPVKAAGVGGLTTACGCAAILSWCPMENGAVSGGCGG</sequence>
<dbReference type="KEGG" id="nhl:Nhal_4027"/>
<evidence type="ECO:0000313" key="1">
    <source>
        <dbReference type="EMBL" id="ADE17034.1"/>
    </source>
</evidence>
<organism evidence="1 2">
    <name type="scientific">Nitrosococcus halophilus (strain Nc4)</name>
    <dbReference type="NCBI Taxonomy" id="472759"/>
    <lineage>
        <taxon>Bacteria</taxon>
        <taxon>Pseudomonadati</taxon>
        <taxon>Pseudomonadota</taxon>
        <taxon>Gammaproteobacteria</taxon>
        <taxon>Chromatiales</taxon>
        <taxon>Chromatiaceae</taxon>
        <taxon>Nitrosococcus</taxon>
    </lineage>
</organism>
<dbReference type="Proteomes" id="UP000001844">
    <property type="component" value="Plasmid pNHAL01"/>
</dbReference>
<dbReference type="AlphaFoldDB" id="D5C5I0"/>
<protein>
    <submittedName>
        <fullName evidence="1">Uncharacterized protein</fullName>
    </submittedName>
</protein>
<name>D5C5I0_NITHN</name>
<dbReference type="HOGENOM" id="CLU_982926_0_0_6"/>
<gene>
    <name evidence="1" type="ORF">Nhal_4027</name>
</gene>
<keyword evidence="1" id="KW-0614">Plasmid</keyword>
<proteinExistence type="predicted"/>
<reference evidence="1 2" key="1">
    <citation type="submission" date="2009-10" db="EMBL/GenBank/DDBJ databases">
        <title>Complete genome sequence of Nitrosococcus halophilus Nc4, a salt-adapted, aerobic obligate ammonia-oxidizing sulfur purple bacterium.</title>
        <authorList>
            <consortium name="US DOE Joint Genome Institute"/>
            <person name="Campbell M.A."/>
            <person name="Malfatti S.A."/>
            <person name="Chain P.S.G."/>
            <person name="Heidelberg J.F."/>
            <person name="Ward N.L."/>
            <person name="Ward B.B."/>
            <person name="Klotz M.G."/>
        </authorList>
    </citation>
    <scope>NUCLEOTIDE SEQUENCE [LARGE SCALE GENOMIC DNA]</scope>
    <source>
        <strain evidence="2">Nc4</strain>
        <plasmid evidence="2">Plasmid pNHAL01</plasmid>
    </source>
</reference>
<keyword evidence="2" id="KW-1185">Reference proteome</keyword>
<dbReference type="RefSeq" id="WP_013028136.1">
    <property type="nucleotide sequence ID" value="NC_013958.1"/>
</dbReference>
<evidence type="ECO:0000313" key="2">
    <source>
        <dbReference type="Proteomes" id="UP000001844"/>
    </source>
</evidence>
<geneLocation type="plasmid" evidence="1 2">
    <name>pNHAL01</name>
</geneLocation>
<dbReference type="EMBL" id="CP001799">
    <property type="protein sequence ID" value="ADE17034.1"/>
    <property type="molecule type" value="Genomic_DNA"/>
</dbReference>